<evidence type="ECO:0000313" key="2">
    <source>
        <dbReference type="Proteomes" id="UP000006729"/>
    </source>
</evidence>
<dbReference type="EMBL" id="CM009295">
    <property type="protein sequence ID" value="PNT32244.1"/>
    <property type="molecule type" value="Genomic_DNA"/>
</dbReference>
<dbReference type="InParanoid" id="A0A2K2A3Y8"/>
<protein>
    <submittedName>
        <fullName evidence="1">Uncharacterized protein</fullName>
    </submittedName>
</protein>
<accession>A0A2K2A3Y8</accession>
<sequence>MIITAGCRVRQCTIEIKCLTCQFQKVNYLNFLPVLRGPFLLALMAPSPAAELLAENYYSYVLDGL</sequence>
<dbReference type="EMBL" id="CM009295">
    <property type="protein sequence ID" value="PNT32245.1"/>
    <property type="molecule type" value="Genomic_DNA"/>
</dbReference>
<evidence type="ECO:0000313" key="1">
    <source>
        <dbReference type="EMBL" id="PNT32244.1"/>
    </source>
</evidence>
<name>A0A2K2A3Y8_POPTR</name>
<dbReference type="Proteomes" id="UP000006729">
    <property type="component" value="Chromosome 6"/>
</dbReference>
<keyword evidence="2" id="KW-1185">Reference proteome</keyword>
<dbReference type="AlphaFoldDB" id="A0A2K2A3Y8"/>
<proteinExistence type="predicted"/>
<reference evidence="1 2" key="1">
    <citation type="journal article" date="2006" name="Science">
        <title>The genome of black cottonwood, Populus trichocarpa (Torr. &amp; Gray).</title>
        <authorList>
            <person name="Tuskan G.A."/>
            <person name="Difazio S."/>
            <person name="Jansson S."/>
            <person name="Bohlmann J."/>
            <person name="Grigoriev I."/>
            <person name="Hellsten U."/>
            <person name="Putnam N."/>
            <person name="Ralph S."/>
            <person name="Rombauts S."/>
            <person name="Salamov A."/>
            <person name="Schein J."/>
            <person name="Sterck L."/>
            <person name="Aerts A."/>
            <person name="Bhalerao R.R."/>
            <person name="Bhalerao R.P."/>
            <person name="Blaudez D."/>
            <person name="Boerjan W."/>
            <person name="Brun A."/>
            <person name="Brunner A."/>
            <person name="Busov V."/>
            <person name="Campbell M."/>
            <person name="Carlson J."/>
            <person name="Chalot M."/>
            <person name="Chapman J."/>
            <person name="Chen G.L."/>
            <person name="Cooper D."/>
            <person name="Coutinho P.M."/>
            <person name="Couturier J."/>
            <person name="Covert S."/>
            <person name="Cronk Q."/>
            <person name="Cunningham R."/>
            <person name="Davis J."/>
            <person name="Degroeve S."/>
            <person name="Dejardin A."/>
            <person name="Depamphilis C."/>
            <person name="Detter J."/>
            <person name="Dirks B."/>
            <person name="Dubchak I."/>
            <person name="Duplessis S."/>
            <person name="Ehlting J."/>
            <person name="Ellis B."/>
            <person name="Gendler K."/>
            <person name="Goodstein D."/>
            <person name="Gribskov M."/>
            <person name="Grimwood J."/>
            <person name="Groover A."/>
            <person name="Gunter L."/>
            <person name="Hamberger B."/>
            <person name="Heinze B."/>
            <person name="Helariutta Y."/>
            <person name="Henrissat B."/>
            <person name="Holligan D."/>
            <person name="Holt R."/>
            <person name="Huang W."/>
            <person name="Islam-Faridi N."/>
            <person name="Jones S."/>
            <person name="Jones-Rhoades M."/>
            <person name="Jorgensen R."/>
            <person name="Joshi C."/>
            <person name="Kangasjarvi J."/>
            <person name="Karlsson J."/>
            <person name="Kelleher C."/>
            <person name="Kirkpatrick R."/>
            <person name="Kirst M."/>
            <person name="Kohler A."/>
            <person name="Kalluri U."/>
            <person name="Larimer F."/>
            <person name="Leebens-Mack J."/>
            <person name="Leple J.C."/>
            <person name="Locascio P."/>
            <person name="Lou Y."/>
            <person name="Lucas S."/>
            <person name="Martin F."/>
            <person name="Montanini B."/>
            <person name="Napoli C."/>
            <person name="Nelson D.R."/>
            <person name="Nelson C."/>
            <person name="Nieminen K."/>
            <person name="Nilsson O."/>
            <person name="Pereda V."/>
            <person name="Peter G."/>
            <person name="Philippe R."/>
            <person name="Pilate G."/>
            <person name="Poliakov A."/>
            <person name="Razumovskaya J."/>
            <person name="Richardson P."/>
            <person name="Rinaldi C."/>
            <person name="Ritland K."/>
            <person name="Rouze P."/>
            <person name="Ryaboy D."/>
            <person name="Schmutz J."/>
            <person name="Schrader J."/>
            <person name="Segerman B."/>
            <person name="Shin H."/>
            <person name="Siddiqui A."/>
            <person name="Sterky F."/>
            <person name="Terry A."/>
            <person name="Tsai C.J."/>
            <person name="Uberbacher E."/>
            <person name="Unneberg P."/>
            <person name="Vahala J."/>
            <person name="Wall K."/>
            <person name="Wessler S."/>
            <person name="Yang G."/>
            <person name="Yin T."/>
            <person name="Douglas C."/>
            <person name="Marra M."/>
            <person name="Sandberg G."/>
            <person name="Van de Peer Y."/>
            <person name="Rokhsar D."/>
        </authorList>
    </citation>
    <scope>NUCLEOTIDE SEQUENCE [LARGE SCALE GENOMIC DNA]</scope>
    <source>
        <strain evidence="2">cv. Nisqually</strain>
        <strain evidence="1">Nisqually-1</strain>
    </source>
</reference>
<reference evidence="1" key="2">
    <citation type="submission" date="2017-07" db="EMBL/GenBank/DDBJ databases">
        <title>WGS assembly of Populus trichocarpa.</title>
        <authorList>
            <person name="Tuskan G."/>
            <person name="Difazio S."/>
            <person name="Jansson S."/>
            <person name="Bohlmann J."/>
            <person name="Grigoriev I."/>
            <person name="Hellsten U."/>
            <person name="Putnam N."/>
            <person name="Ralph S."/>
            <person name="Rombauts S."/>
            <person name="Salamov A."/>
            <person name="Schein J."/>
            <person name="Sterck L."/>
            <person name="Aerts A."/>
            <person name="Bhalerao R."/>
            <person name="Bhalerao R."/>
            <person name="Blaudez D."/>
            <person name="Boerjan W."/>
            <person name="Brun A."/>
            <person name="Brunner A."/>
            <person name="Busov V."/>
            <person name="Campbell M."/>
            <person name="Carlson J."/>
            <person name="Chalot M."/>
            <person name="Chapman J."/>
            <person name="Chen G."/>
            <person name="Cooper D."/>
            <person name="Coutinho P."/>
            <person name="Couturier J."/>
            <person name="Covert S."/>
            <person name="Cronk Q."/>
            <person name="Cunningham R."/>
            <person name="Davis J."/>
            <person name="Degroeve S."/>
            <person name="Dejardin A."/>
            <person name="Depamphilis C."/>
            <person name="Detter J."/>
            <person name="Dirks B."/>
            <person name="Dubchak I."/>
            <person name="Duplessis S."/>
            <person name="Ehlting J."/>
            <person name="Ellis B."/>
            <person name="Gendler K."/>
            <person name="Goodstein D."/>
            <person name="Gribskov M."/>
            <person name="Grimwood J."/>
            <person name="Groover A."/>
            <person name="Gunter L."/>
            <person name="Hamberger B."/>
            <person name="Heinze B."/>
            <person name="Helariutta Y."/>
            <person name="Henrissat B."/>
            <person name="Holligan D."/>
            <person name="Holt R."/>
            <person name="Huang W."/>
            <person name="Islam-Faridi N."/>
            <person name="Jones S."/>
            <person name="Jones-Rhoades M."/>
            <person name="Jorgensen R."/>
            <person name="Joshi C."/>
            <person name="Kangasjarvi J."/>
            <person name="Karlsson J."/>
            <person name="Kelleher C."/>
            <person name="Kirkpatrick R."/>
            <person name="Kirst M."/>
            <person name="Kohler A."/>
            <person name="Kalluri U."/>
            <person name="Larimer F."/>
            <person name="Leebens-Mack J."/>
            <person name="Leple J."/>
            <person name="Locascio P."/>
            <person name="Lou Y."/>
            <person name="Lucas S."/>
            <person name="Martin F."/>
            <person name="Montanini B."/>
            <person name="Napoli C."/>
            <person name="Nelson D."/>
            <person name="Nelson C."/>
            <person name="Nieminen K."/>
            <person name="Nilsson O."/>
            <person name="Pereda V."/>
            <person name="Peter G."/>
            <person name="Philippe R."/>
            <person name="Pilate G."/>
            <person name="Poliakov A."/>
            <person name="Razumovskaya J."/>
            <person name="Richardson P."/>
            <person name="Rinaldi C."/>
            <person name="Ritland K."/>
            <person name="Rouze P."/>
            <person name="Ryaboy D."/>
            <person name="Schmutz J."/>
            <person name="Schrader J."/>
            <person name="Segerman B."/>
            <person name="Shin H."/>
            <person name="Siddiqui A."/>
            <person name="Sterky F."/>
            <person name="Terry A."/>
            <person name="Tsai C."/>
            <person name="Uberbacher E."/>
            <person name="Unneberg P."/>
            <person name="Vahala J."/>
            <person name="Wall K."/>
            <person name="Wessler S."/>
            <person name="Yang G."/>
            <person name="Yin T."/>
            <person name="Douglas C."/>
            <person name="Marra M."/>
            <person name="Sandberg G."/>
            <person name="Van De Peer Y."/>
            <person name="Rokhsar D."/>
        </authorList>
    </citation>
    <scope>NUCLEOTIDE SEQUENCE</scope>
    <source>
        <strain evidence="1">Nisqually-1</strain>
    </source>
</reference>
<organism evidence="1 2">
    <name type="scientific">Populus trichocarpa</name>
    <name type="common">Western balsam poplar</name>
    <name type="synonym">Populus balsamifera subsp. trichocarpa</name>
    <dbReference type="NCBI Taxonomy" id="3694"/>
    <lineage>
        <taxon>Eukaryota</taxon>
        <taxon>Viridiplantae</taxon>
        <taxon>Streptophyta</taxon>
        <taxon>Embryophyta</taxon>
        <taxon>Tracheophyta</taxon>
        <taxon>Spermatophyta</taxon>
        <taxon>Magnoliopsida</taxon>
        <taxon>eudicotyledons</taxon>
        <taxon>Gunneridae</taxon>
        <taxon>Pentapetalae</taxon>
        <taxon>rosids</taxon>
        <taxon>fabids</taxon>
        <taxon>Malpighiales</taxon>
        <taxon>Salicaceae</taxon>
        <taxon>Saliceae</taxon>
        <taxon>Populus</taxon>
    </lineage>
</organism>
<gene>
    <name evidence="1" type="ORF">POPTR_006G177100</name>
</gene>
<dbReference type="EMBL" id="CM009295">
    <property type="protein sequence ID" value="PNT32243.1"/>
    <property type="molecule type" value="Genomic_DNA"/>
</dbReference>